<dbReference type="InterPro" id="IPR017946">
    <property type="entry name" value="PLC-like_Pdiesterase_TIM-brl"/>
</dbReference>
<evidence type="ECO:0000313" key="3">
    <source>
        <dbReference type="Proteomes" id="UP001500740"/>
    </source>
</evidence>
<dbReference type="PANTHER" id="PTHR46211">
    <property type="entry name" value="GLYCEROPHOSPHORYL DIESTER PHOSPHODIESTERASE"/>
    <property type="match status" value="1"/>
</dbReference>
<dbReference type="Pfam" id="PF03009">
    <property type="entry name" value="GDPD"/>
    <property type="match status" value="1"/>
</dbReference>
<feature type="domain" description="GP-PDE" evidence="1">
    <location>
        <begin position="5"/>
        <end position="238"/>
    </location>
</feature>
<reference evidence="3" key="1">
    <citation type="journal article" date="2019" name="Int. J. Syst. Evol. Microbiol.">
        <title>The Global Catalogue of Microorganisms (GCM) 10K type strain sequencing project: providing services to taxonomists for standard genome sequencing and annotation.</title>
        <authorList>
            <consortium name="The Broad Institute Genomics Platform"/>
            <consortium name="The Broad Institute Genome Sequencing Center for Infectious Disease"/>
            <person name="Wu L."/>
            <person name="Ma J."/>
        </authorList>
    </citation>
    <scope>NUCLEOTIDE SEQUENCE [LARGE SCALE GENOMIC DNA]</scope>
    <source>
        <strain evidence="3">JCM 14193</strain>
    </source>
</reference>
<dbReference type="InterPro" id="IPR030395">
    <property type="entry name" value="GP_PDE_dom"/>
</dbReference>
<sequence length="238" mass="27847">MAINTKIFAHRGASHYAPENTLPSFQLAHEMKADGLELDVQLTKDLVPVIIHDENVRRTTNGRGFVQNYTYNELKQLDAGSWYHKRYKHTPIPSLEEFFKWVQNTNMIINLELKTNVIHYPHIEERVNELINHFKLEDQTVISSFNPETIKRMSEINSNIELAWLTQMKIRKVHLLLNDIGAHGIHIKTRLLTSNMIKRILQEKIPFRVYTVNKVKTYYKCESLNAKAIMTDIPDLIQ</sequence>
<dbReference type="PROSITE" id="PS51704">
    <property type="entry name" value="GP_PDE"/>
    <property type="match status" value="1"/>
</dbReference>
<gene>
    <name evidence="2" type="ORF">GCM10008935_12040</name>
</gene>
<evidence type="ECO:0000259" key="1">
    <source>
        <dbReference type="PROSITE" id="PS51704"/>
    </source>
</evidence>
<dbReference type="Gene3D" id="3.20.20.190">
    <property type="entry name" value="Phosphatidylinositol (PI) phosphodiesterase"/>
    <property type="match status" value="1"/>
</dbReference>
<dbReference type="CDD" id="cd08563">
    <property type="entry name" value="GDPD_TtGDE_like"/>
    <property type="match status" value="1"/>
</dbReference>
<dbReference type="PANTHER" id="PTHR46211:SF1">
    <property type="entry name" value="GLYCEROPHOSPHODIESTER PHOSPHODIESTERASE, CYTOPLASMIC"/>
    <property type="match status" value="1"/>
</dbReference>
<evidence type="ECO:0000313" key="2">
    <source>
        <dbReference type="EMBL" id="GAA0458495.1"/>
    </source>
</evidence>
<keyword evidence="3" id="KW-1185">Reference proteome</keyword>
<name>A0ABP3JMP0_9BACI</name>
<accession>A0ABP3JMP0</accession>
<protein>
    <submittedName>
        <fullName evidence="2">Glycerophosphodiester phosphodiesterase</fullName>
    </submittedName>
</protein>
<dbReference type="EMBL" id="BAAACZ010000009">
    <property type="protein sequence ID" value="GAA0458495.1"/>
    <property type="molecule type" value="Genomic_DNA"/>
</dbReference>
<dbReference type="SUPFAM" id="SSF51695">
    <property type="entry name" value="PLC-like phosphodiesterases"/>
    <property type="match status" value="1"/>
</dbReference>
<organism evidence="2 3">
    <name type="scientific">Alkalibacillus silvisoli</name>
    <dbReference type="NCBI Taxonomy" id="392823"/>
    <lineage>
        <taxon>Bacteria</taxon>
        <taxon>Bacillati</taxon>
        <taxon>Bacillota</taxon>
        <taxon>Bacilli</taxon>
        <taxon>Bacillales</taxon>
        <taxon>Bacillaceae</taxon>
        <taxon>Alkalibacillus</taxon>
    </lineage>
</organism>
<proteinExistence type="predicted"/>
<comment type="caution">
    <text evidence="2">The sequence shown here is derived from an EMBL/GenBank/DDBJ whole genome shotgun (WGS) entry which is preliminary data.</text>
</comment>
<dbReference type="Proteomes" id="UP001500740">
    <property type="component" value="Unassembled WGS sequence"/>
</dbReference>